<dbReference type="GeneID" id="106586296"/>
<protein>
    <recommendedName>
        <fullName evidence="2">Ig-like domain-containing protein</fullName>
    </recommendedName>
</protein>
<evidence type="ECO:0000259" key="2">
    <source>
        <dbReference type="PROSITE" id="PS50835"/>
    </source>
</evidence>
<keyword evidence="1" id="KW-0812">Transmembrane</keyword>
<name>A0ABM3DXK8_SALSA</name>
<reference evidence="4" key="1">
    <citation type="submission" date="2025-08" db="UniProtKB">
        <authorList>
            <consortium name="RefSeq"/>
        </authorList>
    </citation>
    <scope>IDENTIFICATION</scope>
</reference>
<dbReference type="Gene3D" id="2.60.40.10">
    <property type="entry name" value="Immunoglobulins"/>
    <property type="match status" value="1"/>
</dbReference>
<feature type="transmembrane region" description="Helical" evidence="1">
    <location>
        <begin position="223"/>
        <end position="244"/>
    </location>
</feature>
<evidence type="ECO:0000256" key="1">
    <source>
        <dbReference type="SAM" id="Phobius"/>
    </source>
</evidence>
<dbReference type="PROSITE" id="PS50835">
    <property type="entry name" value="IG_LIKE"/>
    <property type="match status" value="2"/>
</dbReference>
<keyword evidence="3" id="KW-1185">Reference proteome</keyword>
<organism evidence="3 4">
    <name type="scientific">Salmo salar</name>
    <name type="common">Atlantic salmon</name>
    <dbReference type="NCBI Taxonomy" id="8030"/>
    <lineage>
        <taxon>Eukaryota</taxon>
        <taxon>Metazoa</taxon>
        <taxon>Chordata</taxon>
        <taxon>Craniata</taxon>
        <taxon>Vertebrata</taxon>
        <taxon>Euteleostomi</taxon>
        <taxon>Actinopterygii</taxon>
        <taxon>Neopterygii</taxon>
        <taxon>Teleostei</taxon>
        <taxon>Protacanthopterygii</taxon>
        <taxon>Salmoniformes</taxon>
        <taxon>Salmonidae</taxon>
        <taxon>Salmoninae</taxon>
        <taxon>Salmo</taxon>
    </lineage>
</organism>
<dbReference type="RefSeq" id="XP_045563538.1">
    <property type="nucleotide sequence ID" value="XM_045707582.1"/>
</dbReference>
<evidence type="ECO:0000313" key="4">
    <source>
        <dbReference type="RefSeq" id="XP_045563538.1"/>
    </source>
</evidence>
<gene>
    <name evidence="4" type="primary">LOC106586296</name>
</gene>
<keyword evidence="1" id="KW-1133">Transmembrane helix</keyword>
<feature type="domain" description="Ig-like" evidence="2">
    <location>
        <begin position="22"/>
        <end position="100"/>
    </location>
</feature>
<dbReference type="InterPro" id="IPR013783">
    <property type="entry name" value="Ig-like_fold"/>
</dbReference>
<evidence type="ECO:0000313" key="3">
    <source>
        <dbReference type="Proteomes" id="UP001652741"/>
    </source>
</evidence>
<dbReference type="Proteomes" id="UP001652741">
    <property type="component" value="Chromosome ssa25"/>
</dbReference>
<sequence>MENCCLQVIFTLNVLTDTFNKPLIHLFRESSNSSEVKLICRNSVSYSRADWTLSRSTTSVTLTSSDKVKSDRFSSPPFNGYDFPLHVSPVTFEDSGTFECFYDRQRFGMIKLTTIRVSESGGPPGGQPVVLRCEVSEVSGDPVTLAWMRMEGSRGLLVKQDVLTESHPNRTLSVTLPSLRSNQLHWQCAVFTEGMLRATASLTLTLPTQTTMSSMTGMGTETVVRGVITMAATLGILGLLGFYCRRPNGTQTQRQKEEPAQLEETNV</sequence>
<proteinExistence type="predicted"/>
<dbReference type="PANTHER" id="PTHR11422">
    <property type="entry name" value="T-CELL SURFACE GLYCOPROTEIN CD4"/>
    <property type="match status" value="1"/>
</dbReference>
<feature type="domain" description="Ig-like" evidence="2">
    <location>
        <begin position="126"/>
        <end position="205"/>
    </location>
</feature>
<keyword evidence="1" id="KW-0472">Membrane</keyword>
<dbReference type="SUPFAM" id="SSF48726">
    <property type="entry name" value="Immunoglobulin"/>
    <property type="match status" value="2"/>
</dbReference>
<dbReference type="InterPro" id="IPR007110">
    <property type="entry name" value="Ig-like_dom"/>
</dbReference>
<dbReference type="PANTHER" id="PTHR11422:SF5">
    <property type="entry name" value="DIVERSE IMMUNOGLOBULIN DOMAIN-CONTAINING PROTEIN 1.1 ISOFORM X1-RELATED"/>
    <property type="match status" value="1"/>
</dbReference>
<dbReference type="InterPro" id="IPR036179">
    <property type="entry name" value="Ig-like_dom_sf"/>
</dbReference>
<accession>A0ABM3DXK8</accession>